<dbReference type="InterPro" id="IPR023214">
    <property type="entry name" value="HAD_sf"/>
</dbReference>
<dbReference type="EMBL" id="CP002452">
    <property type="protein sequence ID" value="ADV46389.1"/>
    <property type="molecule type" value="Genomic_DNA"/>
</dbReference>
<proteinExistence type="predicted"/>
<dbReference type="STRING" id="749222.Nitsa_1136"/>
<dbReference type="OrthoDB" id="159409at2"/>
<protein>
    <submittedName>
        <fullName evidence="1">Haloacid dehalogenase domain protein hydrolase</fullName>
    </submittedName>
</protein>
<dbReference type="SUPFAM" id="SSF56784">
    <property type="entry name" value="HAD-like"/>
    <property type="match status" value="1"/>
</dbReference>
<keyword evidence="2" id="KW-1185">Reference proteome</keyword>
<accession>E6WY15</accession>
<dbReference type="Gene3D" id="3.40.50.1000">
    <property type="entry name" value="HAD superfamily/HAD-like"/>
    <property type="match status" value="1"/>
</dbReference>
<sequence length="155" mass="16765">MLVDIPKYKTLDLHTLVLDYNGTVALDGRFKEELTWQLEDLALSLKLYVLTADTFGTVAEELSGLPVTLHILQSQDHTAEKAAVVERLGAEGVIAIGNGNNDAAMLERAGLGIAVLGEEGLSIRALNAADLLVPDIARALELLQQPKRLIATLRR</sequence>
<reference evidence="1 2" key="1">
    <citation type="journal article" date="2011" name="Stand. Genomic Sci.">
        <title>Complete genome sequence of Nitratifractor salsuginis type strain (E9I37-1).</title>
        <authorList>
            <person name="Anderson I."/>
            <person name="Sikorski J."/>
            <person name="Zeytun A."/>
            <person name="Nolan M."/>
            <person name="Lapidus A."/>
            <person name="Lucas S."/>
            <person name="Hammon N."/>
            <person name="Deshpande S."/>
            <person name="Cheng J.F."/>
            <person name="Tapia R."/>
            <person name="Han C."/>
            <person name="Goodwin L."/>
            <person name="Pitluck S."/>
            <person name="Liolios K."/>
            <person name="Pagani I."/>
            <person name="Ivanova N."/>
            <person name="Huntemann M."/>
            <person name="Mavromatis K."/>
            <person name="Ovchinikova G."/>
            <person name="Pati A."/>
            <person name="Chen A."/>
            <person name="Palaniappan K."/>
            <person name="Land M."/>
            <person name="Hauser L."/>
            <person name="Brambilla E.M."/>
            <person name="Ngatchou-Djao O.D."/>
            <person name="Rohde M."/>
            <person name="Tindall B.J."/>
            <person name="Goker M."/>
            <person name="Detter J.C."/>
            <person name="Woyke T."/>
            <person name="Bristow J."/>
            <person name="Eisen J.A."/>
            <person name="Markowitz V."/>
            <person name="Hugenholtz P."/>
            <person name="Klenk H.P."/>
            <person name="Kyrpides N.C."/>
        </authorList>
    </citation>
    <scope>NUCLEOTIDE SEQUENCE [LARGE SCALE GENOMIC DNA]</scope>
    <source>
        <strain evidence="2">DSM 16511 / JCM 12458 / E9I37-1</strain>
    </source>
</reference>
<dbReference type="eggNOG" id="COG4087">
    <property type="taxonomic scope" value="Bacteria"/>
</dbReference>
<organism evidence="1 2">
    <name type="scientific">Nitratifractor salsuginis (strain DSM 16511 / JCM 12458 / E9I37-1)</name>
    <dbReference type="NCBI Taxonomy" id="749222"/>
    <lineage>
        <taxon>Bacteria</taxon>
        <taxon>Pseudomonadati</taxon>
        <taxon>Campylobacterota</taxon>
        <taxon>Epsilonproteobacteria</taxon>
        <taxon>Campylobacterales</taxon>
        <taxon>Sulfurovaceae</taxon>
        <taxon>Nitratifractor</taxon>
    </lineage>
</organism>
<evidence type="ECO:0000313" key="2">
    <source>
        <dbReference type="Proteomes" id="UP000008633"/>
    </source>
</evidence>
<name>E6WY15_NITSE</name>
<keyword evidence="1" id="KW-0378">Hydrolase</keyword>
<dbReference type="AlphaFoldDB" id="E6WY15"/>
<dbReference type="Proteomes" id="UP000008633">
    <property type="component" value="Chromosome"/>
</dbReference>
<dbReference type="InterPro" id="IPR036412">
    <property type="entry name" value="HAD-like_sf"/>
</dbReference>
<dbReference type="KEGG" id="nsa:Nitsa_1136"/>
<gene>
    <name evidence="1" type="ordered locus">Nitsa_1136</name>
</gene>
<evidence type="ECO:0000313" key="1">
    <source>
        <dbReference type="EMBL" id="ADV46389.1"/>
    </source>
</evidence>
<dbReference type="Pfam" id="PF08282">
    <property type="entry name" value="Hydrolase_3"/>
    <property type="match status" value="1"/>
</dbReference>
<reference evidence="2" key="2">
    <citation type="submission" date="2011-01" db="EMBL/GenBank/DDBJ databases">
        <title>The complete genome of Nitratifractor salsuginis DSM 16511.</title>
        <authorList>
            <consortium name="US DOE Joint Genome Institute (JGI-PGF)"/>
            <person name="Lucas S."/>
            <person name="Copeland A."/>
            <person name="Lapidus A."/>
            <person name="Bruce D."/>
            <person name="Goodwin L."/>
            <person name="Pitluck S."/>
            <person name="Kyrpides N."/>
            <person name="Mavromatis K."/>
            <person name="Ivanova N."/>
            <person name="Mikhailova N."/>
            <person name="Zeytun A."/>
            <person name="Detter J.C."/>
            <person name="Tapia R."/>
            <person name="Han C."/>
            <person name="Land M."/>
            <person name="Hauser L."/>
            <person name="Markowitz V."/>
            <person name="Cheng J.-F."/>
            <person name="Hugenholtz P."/>
            <person name="Woyke T."/>
            <person name="Wu D."/>
            <person name="Tindall B."/>
            <person name="Schuetze A."/>
            <person name="Brambilla E."/>
            <person name="Klenk H.-P."/>
            <person name="Eisen J.A."/>
        </authorList>
    </citation>
    <scope>NUCLEOTIDE SEQUENCE [LARGE SCALE GENOMIC DNA]</scope>
    <source>
        <strain evidence="2">DSM 16511 / JCM 12458 / E9I37-1</strain>
    </source>
</reference>
<dbReference type="RefSeq" id="WP_013554080.1">
    <property type="nucleotide sequence ID" value="NC_014935.1"/>
</dbReference>
<dbReference type="GO" id="GO:0016787">
    <property type="term" value="F:hydrolase activity"/>
    <property type="evidence" value="ECO:0007669"/>
    <property type="project" value="UniProtKB-KW"/>
</dbReference>
<dbReference type="HOGENOM" id="CLU_142246_0_0_7"/>